<evidence type="ECO:0000313" key="3">
    <source>
        <dbReference type="Proteomes" id="UP001285521"/>
    </source>
</evidence>
<accession>A0ABU4TDA5</accession>
<sequence>MRCVIKRTLLVITLLLMTTGCGEAPAACDRQCGEIRSLFTAPCGSQHSGTPADCAAWVTSVSSMTRNLNKSLQGKHVQDDVNQVLPRLMTAVGDFEAHQCGEVRVDNVSSTDARQSKCNEALIATRGDLGSLYFSADVPD</sequence>
<organism evidence="2 3">
    <name type="scientific">Lentzea miocenica</name>
    <dbReference type="NCBI Taxonomy" id="3095431"/>
    <lineage>
        <taxon>Bacteria</taxon>
        <taxon>Bacillati</taxon>
        <taxon>Actinomycetota</taxon>
        <taxon>Actinomycetes</taxon>
        <taxon>Pseudonocardiales</taxon>
        <taxon>Pseudonocardiaceae</taxon>
        <taxon>Lentzea</taxon>
    </lineage>
</organism>
<dbReference type="EMBL" id="JAXAVW010000042">
    <property type="protein sequence ID" value="MDX8036163.1"/>
    <property type="molecule type" value="Genomic_DNA"/>
</dbReference>
<evidence type="ECO:0008006" key="4">
    <source>
        <dbReference type="Google" id="ProtNLM"/>
    </source>
</evidence>
<evidence type="ECO:0000313" key="2">
    <source>
        <dbReference type="EMBL" id="MDX8036163.1"/>
    </source>
</evidence>
<dbReference type="PROSITE" id="PS51257">
    <property type="entry name" value="PROKAR_LIPOPROTEIN"/>
    <property type="match status" value="1"/>
</dbReference>
<reference evidence="2 3" key="2">
    <citation type="submission" date="2023-11" db="EMBL/GenBank/DDBJ databases">
        <authorList>
            <person name="Lara A.C."/>
            <person name="Chronakova A."/>
        </authorList>
    </citation>
    <scope>NUCLEOTIDE SEQUENCE [LARGE SCALE GENOMIC DNA]</scope>
    <source>
        <strain evidence="2 3">BCCO 10_0856</strain>
    </source>
</reference>
<gene>
    <name evidence="2" type="ORF">SK803_38715</name>
</gene>
<comment type="caution">
    <text evidence="2">The sequence shown here is derived from an EMBL/GenBank/DDBJ whole genome shotgun (WGS) entry which is preliminary data.</text>
</comment>
<keyword evidence="1" id="KW-0732">Signal</keyword>
<dbReference type="Proteomes" id="UP001285521">
    <property type="component" value="Unassembled WGS sequence"/>
</dbReference>
<protein>
    <recommendedName>
        <fullName evidence="4">Lipoprotein</fullName>
    </recommendedName>
</protein>
<evidence type="ECO:0000256" key="1">
    <source>
        <dbReference type="SAM" id="SignalP"/>
    </source>
</evidence>
<feature type="signal peptide" evidence="1">
    <location>
        <begin position="1"/>
        <end position="26"/>
    </location>
</feature>
<proteinExistence type="predicted"/>
<dbReference type="RefSeq" id="WP_319971176.1">
    <property type="nucleotide sequence ID" value="NZ_JAXAVW010000042.1"/>
</dbReference>
<name>A0ABU4TDA5_9PSEU</name>
<keyword evidence="3" id="KW-1185">Reference proteome</keyword>
<reference evidence="2 3" key="1">
    <citation type="submission" date="2023-11" db="EMBL/GenBank/DDBJ databases">
        <title>Lentzea sokolovensis, sp. nov., Lentzea kristufkii, sp. nov., and Lentzea miocenensis, sp. nov., rare actinobacteria from Sokolov Coal Basin, Miocene lacustrine sediment, Czech Republic.</title>
        <authorList>
            <person name="Lara A."/>
            <person name="Kotroba L."/>
            <person name="Nouioui I."/>
            <person name="Neumann-Schaal M."/>
            <person name="Mast Y."/>
            <person name="Chronakova A."/>
        </authorList>
    </citation>
    <scope>NUCLEOTIDE SEQUENCE [LARGE SCALE GENOMIC DNA]</scope>
    <source>
        <strain evidence="2 3">BCCO 10_0856</strain>
    </source>
</reference>
<feature type="chain" id="PRO_5046511573" description="Lipoprotein" evidence="1">
    <location>
        <begin position="27"/>
        <end position="140"/>
    </location>
</feature>